<dbReference type="Gene3D" id="3.40.50.300">
    <property type="entry name" value="P-loop containing nucleotide triphosphate hydrolases"/>
    <property type="match status" value="2"/>
</dbReference>
<sequence length="761" mass="84704">MASFVDFVEQTVNTILHSIDEDTREYIASLISTEGSLSGDDKEETCEAVNALIEGADEDNAEELQKKLWAAIEVSSSSQQQQQQSNDDDIGQTTKLLEKKITIGDSDIKTFASGIVAQADADDDARGLSIATFFANQIGIRTEAAISEKKRRKLAQQKLREEAERREREIELENQMSLAATGDASADDGANFDDSVDNAQDCHLVNFNLPNKKGSGMDLLSNVNLTLARGRRYGLVGRNGCGKTTLMELISQRQVPGVPKNLSLLLVKQEIMGSDRTAMDTVVRSDTRREGLLAFIKKMEEEDDKAESLAKAYERLAIMEEESGPSEPRARKVLAGLGFKEEMMVKPTSKLSGGWRMRVSLACALFASPNLLLLDEPTNHLDLEAVLWLERYLNKDFKGTLLIVSHDRHFLNEVVTDVLHFHRETLTCYKGDINTFEETRDERRKNQIRLRDEQEAKRKHMQSYIDKHSEQGSNGPSAARQRKSRMKKMERIGMQGASQGRKYKISYEGAVEEVEEYVEDEEVALDFPDPGTFDSNIVELDRVKFGYEGAELLMKSVDMVVNNKSRVALLGRNGCGKSTLIKLIVGALTPMSGRAKIDGRAKIEYLAQHQLEQLDPYSCPLDTMKERYPGDGGMAQELLLRKYLAKFGLGGEVLPTQKIHTMSGGQKCRLCLGAAMYRQPHLLILDEPTNHLDLETTEALIDAIKSFKGGVLLVSHDQHLLTSCCKDMYVVQGGEVEKLSGGGMDGAAFAKYKKDVIAGRR</sequence>
<gene>
    <name evidence="7" type="ORF">TrST_g7687</name>
</gene>
<dbReference type="GO" id="GO:0016887">
    <property type="term" value="F:ATP hydrolysis activity"/>
    <property type="evidence" value="ECO:0007669"/>
    <property type="project" value="InterPro"/>
</dbReference>
<accession>A0A9W6ZX57</accession>
<evidence type="ECO:0000256" key="4">
    <source>
        <dbReference type="SAM" id="Coils"/>
    </source>
</evidence>
<protein>
    <recommendedName>
        <fullName evidence="6">ABC transporter domain-containing protein</fullName>
    </recommendedName>
</protein>
<dbReference type="PROSITE" id="PS50893">
    <property type="entry name" value="ABC_TRANSPORTER_2"/>
    <property type="match status" value="2"/>
</dbReference>
<evidence type="ECO:0000256" key="1">
    <source>
        <dbReference type="ARBA" id="ARBA00022737"/>
    </source>
</evidence>
<dbReference type="InterPro" id="IPR017871">
    <property type="entry name" value="ABC_transporter-like_CS"/>
</dbReference>
<dbReference type="FunFam" id="3.40.50.300:FF:000011">
    <property type="entry name" value="Putative ABC transporter ATP-binding component"/>
    <property type="match status" value="1"/>
</dbReference>
<dbReference type="PANTHER" id="PTHR19211">
    <property type="entry name" value="ATP-BINDING TRANSPORT PROTEIN-RELATED"/>
    <property type="match status" value="1"/>
</dbReference>
<evidence type="ECO:0000256" key="2">
    <source>
        <dbReference type="ARBA" id="ARBA00022741"/>
    </source>
</evidence>
<name>A0A9W6ZX57_9STRA</name>
<dbReference type="FunFam" id="3.40.50.300:FF:001197">
    <property type="entry name" value="Putative ATP-binding cassette family ATPase"/>
    <property type="match status" value="1"/>
</dbReference>
<dbReference type="Pfam" id="PF00005">
    <property type="entry name" value="ABC_tran"/>
    <property type="match status" value="2"/>
</dbReference>
<proteinExistence type="predicted"/>
<evidence type="ECO:0000256" key="3">
    <source>
        <dbReference type="ARBA" id="ARBA00022840"/>
    </source>
</evidence>
<dbReference type="GO" id="GO:0005524">
    <property type="term" value="F:ATP binding"/>
    <property type="evidence" value="ECO:0007669"/>
    <property type="project" value="UniProtKB-KW"/>
</dbReference>
<feature type="domain" description="ABC transporter" evidence="6">
    <location>
        <begin position="538"/>
        <end position="758"/>
    </location>
</feature>
<dbReference type="InterPro" id="IPR003593">
    <property type="entry name" value="AAA+_ATPase"/>
</dbReference>
<keyword evidence="2" id="KW-0547">Nucleotide-binding</keyword>
<comment type="caution">
    <text evidence="7">The sequence shown here is derived from an EMBL/GenBank/DDBJ whole genome shotgun (WGS) entry which is preliminary data.</text>
</comment>
<feature type="coiled-coil region" evidence="4">
    <location>
        <begin position="146"/>
        <end position="176"/>
    </location>
</feature>
<dbReference type="PANTHER" id="PTHR19211:SF14">
    <property type="entry name" value="ATP-BINDING CASSETTE SUB-FAMILY F MEMBER 1"/>
    <property type="match status" value="1"/>
</dbReference>
<evidence type="ECO:0000256" key="5">
    <source>
        <dbReference type="SAM" id="MobiDB-lite"/>
    </source>
</evidence>
<keyword evidence="3" id="KW-0067">ATP-binding</keyword>
<dbReference type="SMART" id="SM00382">
    <property type="entry name" value="AAA"/>
    <property type="match status" value="2"/>
</dbReference>
<dbReference type="EMBL" id="BRXY01000062">
    <property type="protein sequence ID" value="GMH60031.1"/>
    <property type="molecule type" value="Genomic_DNA"/>
</dbReference>
<dbReference type="CDD" id="cd03221">
    <property type="entry name" value="ABCF_EF-3"/>
    <property type="match status" value="2"/>
</dbReference>
<keyword evidence="1" id="KW-0677">Repeat</keyword>
<organism evidence="7 8">
    <name type="scientific">Triparma strigata</name>
    <dbReference type="NCBI Taxonomy" id="1606541"/>
    <lineage>
        <taxon>Eukaryota</taxon>
        <taxon>Sar</taxon>
        <taxon>Stramenopiles</taxon>
        <taxon>Ochrophyta</taxon>
        <taxon>Bolidophyceae</taxon>
        <taxon>Parmales</taxon>
        <taxon>Triparmaceae</taxon>
        <taxon>Triparma</taxon>
    </lineage>
</organism>
<dbReference type="InterPro" id="IPR050611">
    <property type="entry name" value="ABCF"/>
</dbReference>
<dbReference type="Pfam" id="PF12848">
    <property type="entry name" value="ABC_tran_Xtn"/>
    <property type="match status" value="1"/>
</dbReference>
<feature type="region of interest" description="Disordered" evidence="5">
    <location>
        <begin position="459"/>
        <end position="486"/>
    </location>
</feature>
<dbReference type="InterPro" id="IPR003439">
    <property type="entry name" value="ABC_transporter-like_ATP-bd"/>
</dbReference>
<dbReference type="SUPFAM" id="SSF52540">
    <property type="entry name" value="P-loop containing nucleoside triphosphate hydrolases"/>
    <property type="match status" value="2"/>
</dbReference>
<evidence type="ECO:0000313" key="8">
    <source>
        <dbReference type="Proteomes" id="UP001165085"/>
    </source>
</evidence>
<dbReference type="InterPro" id="IPR032781">
    <property type="entry name" value="ABC_tran_Xtn"/>
</dbReference>
<dbReference type="InterPro" id="IPR027417">
    <property type="entry name" value="P-loop_NTPase"/>
</dbReference>
<dbReference type="Proteomes" id="UP001165085">
    <property type="component" value="Unassembled WGS sequence"/>
</dbReference>
<dbReference type="PROSITE" id="PS00211">
    <property type="entry name" value="ABC_TRANSPORTER_1"/>
    <property type="match status" value="1"/>
</dbReference>
<feature type="domain" description="ABC transporter" evidence="6">
    <location>
        <begin position="204"/>
        <end position="448"/>
    </location>
</feature>
<dbReference type="AlphaFoldDB" id="A0A9W6ZX57"/>
<dbReference type="OrthoDB" id="2110130at2759"/>
<reference evidence="8" key="1">
    <citation type="journal article" date="2023" name="Commun. Biol.">
        <title>Genome analysis of Parmales, the sister group of diatoms, reveals the evolutionary specialization of diatoms from phago-mixotrophs to photoautotrophs.</title>
        <authorList>
            <person name="Ban H."/>
            <person name="Sato S."/>
            <person name="Yoshikawa S."/>
            <person name="Yamada K."/>
            <person name="Nakamura Y."/>
            <person name="Ichinomiya M."/>
            <person name="Sato N."/>
            <person name="Blanc-Mathieu R."/>
            <person name="Endo H."/>
            <person name="Kuwata A."/>
            <person name="Ogata H."/>
        </authorList>
    </citation>
    <scope>NUCLEOTIDE SEQUENCE [LARGE SCALE GENOMIC DNA]</scope>
    <source>
        <strain evidence="8">NIES 3701</strain>
    </source>
</reference>
<evidence type="ECO:0000259" key="6">
    <source>
        <dbReference type="PROSITE" id="PS50893"/>
    </source>
</evidence>
<evidence type="ECO:0000313" key="7">
    <source>
        <dbReference type="EMBL" id="GMH60031.1"/>
    </source>
</evidence>
<keyword evidence="8" id="KW-1185">Reference proteome</keyword>
<keyword evidence="4" id="KW-0175">Coiled coil</keyword>